<gene>
    <name evidence="1" type="ORF">SDC9_101716</name>
</gene>
<evidence type="ECO:0008006" key="2">
    <source>
        <dbReference type="Google" id="ProtNLM"/>
    </source>
</evidence>
<dbReference type="SUPFAM" id="SSF69279">
    <property type="entry name" value="Phage tail proteins"/>
    <property type="match status" value="1"/>
</dbReference>
<proteinExistence type="predicted"/>
<reference evidence="1" key="1">
    <citation type="submission" date="2019-08" db="EMBL/GenBank/DDBJ databases">
        <authorList>
            <person name="Kucharzyk K."/>
            <person name="Murdoch R.W."/>
            <person name="Higgins S."/>
            <person name="Loffler F."/>
        </authorList>
    </citation>
    <scope>NUCLEOTIDE SEQUENCE</scope>
</reference>
<dbReference type="AlphaFoldDB" id="A0A645AVJ7"/>
<dbReference type="EMBL" id="VSSQ01015031">
    <property type="protein sequence ID" value="MPM54933.1"/>
    <property type="molecule type" value="Genomic_DNA"/>
</dbReference>
<sequence>MELSAGGSAGGCTFTVDSLFDYEKSEWKNEIAKSVKVGTKLEVSGGYVKRSPLFYGYVDESVMEHSNAGAPKLKISGIDGLGFLMSCNEPIYGGKTKSKEIITGILKKSVAAGFAKKFTVDSGSALKEFTTPLVKERMDDFEFLQLLARRYGMAVTSINGELVFDALWKESESIIKLTMGKGLLSFTKRVCLRNQVGKVVVWGRDVNEKFVQGSADSVKTGGKGKSAAQLAPGLKGAVLREYSEFARTAEECTRLAQARLDGLSMNLVSGEGVCIGIPELIPGRFITVDGMETETEGVYFLSKVTHSFTAEGYYTRFEVRGAKTE</sequence>
<organism evidence="1">
    <name type="scientific">bioreactor metagenome</name>
    <dbReference type="NCBI Taxonomy" id="1076179"/>
    <lineage>
        <taxon>unclassified sequences</taxon>
        <taxon>metagenomes</taxon>
        <taxon>ecological metagenomes</taxon>
    </lineage>
</organism>
<comment type="caution">
    <text evidence="1">The sequence shown here is derived from an EMBL/GenBank/DDBJ whole genome shotgun (WGS) entry which is preliminary data.</text>
</comment>
<accession>A0A645AVJ7</accession>
<name>A0A645AVJ7_9ZZZZ</name>
<protein>
    <recommendedName>
        <fullName evidence="2">Phage late control D family protein</fullName>
    </recommendedName>
</protein>
<evidence type="ECO:0000313" key="1">
    <source>
        <dbReference type="EMBL" id="MPM54933.1"/>
    </source>
</evidence>